<keyword evidence="3" id="KW-1185">Reference proteome</keyword>
<reference evidence="2" key="1">
    <citation type="journal article" date="2020" name="Fungal Divers.">
        <title>Resolving the Mortierellaceae phylogeny through synthesis of multi-gene phylogenetics and phylogenomics.</title>
        <authorList>
            <person name="Vandepol N."/>
            <person name="Liber J."/>
            <person name="Desiro A."/>
            <person name="Na H."/>
            <person name="Kennedy M."/>
            <person name="Barry K."/>
            <person name="Grigoriev I.V."/>
            <person name="Miller A.N."/>
            <person name="O'Donnell K."/>
            <person name="Stajich J.E."/>
            <person name="Bonito G."/>
        </authorList>
    </citation>
    <scope>NUCLEOTIDE SEQUENCE</scope>
    <source>
        <strain evidence="2">MES-2147</strain>
    </source>
</reference>
<proteinExistence type="predicted"/>
<dbReference type="Proteomes" id="UP000749646">
    <property type="component" value="Unassembled WGS sequence"/>
</dbReference>
<evidence type="ECO:0000256" key="1">
    <source>
        <dbReference type="SAM" id="MobiDB-lite"/>
    </source>
</evidence>
<feature type="compositionally biased region" description="Basic and acidic residues" evidence="1">
    <location>
        <begin position="196"/>
        <end position="218"/>
    </location>
</feature>
<accession>A0A9P6SSD1</accession>
<feature type="region of interest" description="Disordered" evidence="1">
    <location>
        <begin position="158"/>
        <end position="230"/>
    </location>
</feature>
<protein>
    <recommendedName>
        <fullName evidence="4">FHA domain-containing protein</fullName>
    </recommendedName>
</protein>
<feature type="region of interest" description="Disordered" evidence="1">
    <location>
        <begin position="253"/>
        <end position="282"/>
    </location>
</feature>
<dbReference type="EMBL" id="JAAAHW010001127">
    <property type="protein sequence ID" value="KAF9996675.1"/>
    <property type="molecule type" value="Genomic_DNA"/>
</dbReference>
<name>A0A9P6SSD1_9FUNG</name>
<dbReference type="InterPro" id="IPR008984">
    <property type="entry name" value="SMAD_FHA_dom_sf"/>
</dbReference>
<sequence>MSSTTVAALRLRSTGQTLLLRQDATLTIGRGSFTGITSAHVSRKQGKQAHTINDSFGPCFALPYPGLPRILTHLGVLFHIPHVLVQVISNANQITINRLGANRSLLDGKELLKDKPVPLHNGAILTLLEHEYVVIVEIPPIDASAEIKKENDVIPKGIEVTQSQTSNTPKSSQITSTTSEDGPPLEVQLQQEEDITPERTSRRVGEETEDGRNLKIYDSEGTSDSEDEYVPQSLQDSFDVSDESSIICSDISDLDGDRHVKDTKEEEDEHLPRGRVVIPLLD</sequence>
<evidence type="ECO:0000313" key="2">
    <source>
        <dbReference type="EMBL" id="KAF9996675.1"/>
    </source>
</evidence>
<dbReference type="AlphaFoldDB" id="A0A9P6SSD1"/>
<dbReference type="OrthoDB" id="2444046at2759"/>
<dbReference type="Gene3D" id="2.60.200.20">
    <property type="match status" value="1"/>
</dbReference>
<dbReference type="SUPFAM" id="SSF49879">
    <property type="entry name" value="SMAD/FHA domain"/>
    <property type="match status" value="1"/>
</dbReference>
<gene>
    <name evidence="2" type="ORF">BGZ65_007750</name>
</gene>
<feature type="compositionally biased region" description="Basic and acidic residues" evidence="1">
    <location>
        <begin position="255"/>
        <end position="264"/>
    </location>
</feature>
<comment type="caution">
    <text evidence="2">The sequence shown here is derived from an EMBL/GenBank/DDBJ whole genome shotgun (WGS) entry which is preliminary data.</text>
</comment>
<evidence type="ECO:0008006" key="4">
    <source>
        <dbReference type="Google" id="ProtNLM"/>
    </source>
</evidence>
<feature type="compositionally biased region" description="Polar residues" evidence="1">
    <location>
        <begin position="160"/>
        <end position="180"/>
    </location>
</feature>
<evidence type="ECO:0000313" key="3">
    <source>
        <dbReference type="Proteomes" id="UP000749646"/>
    </source>
</evidence>
<organism evidence="2 3">
    <name type="scientific">Modicella reniformis</name>
    <dbReference type="NCBI Taxonomy" id="1440133"/>
    <lineage>
        <taxon>Eukaryota</taxon>
        <taxon>Fungi</taxon>
        <taxon>Fungi incertae sedis</taxon>
        <taxon>Mucoromycota</taxon>
        <taxon>Mortierellomycotina</taxon>
        <taxon>Mortierellomycetes</taxon>
        <taxon>Mortierellales</taxon>
        <taxon>Mortierellaceae</taxon>
        <taxon>Modicella</taxon>
    </lineage>
</organism>